<sequence length="140" mass="15763">MTIDKSLLTAYQNAEYVVFAQPEFVMHVDEYSEALHDLMQVKSYCQAAFITADNPFSHALCESQNSVRHAALKQDLQSLGLPFIDGVGTDKHGDWPAEKSFLVFDVDKRTAIKLAVKYEQNAILWIDETAVPQLTVIDKN</sequence>
<dbReference type="OrthoDB" id="6400497at2"/>
<accession>K6YGW0</accession>
<gene>
    <name evidence="1" type="ORF">GLIP_3221</name>
</gene>
<name>K6YGW0_9ALTE</name>
<dbReference type="AlphaFoldDB" id="K6YGW0"/>
<evidence type="ECO:0000313" key="2">
    <source>
        <dbReference type="Proteomes" id="UP000006334"/>
    </source>
</evidence>
<dbReference type="Pfam" id="PF11697">
    <property type="entry name" value="DUF3293"/>
    <property type="match status" value="1"/>
</dbReference>
<evidence type="ECO:0000313" key="1">
    <source>
        <dbReference type="EMBL" id="GAC15838.1"/>
    </source>
</evidence>
<protein>
    <recommendedName>
        <fullName evidence="3">DUF3293 domain-containing protein</fullName>
    </recommendedName>
</protein>
<keyword evidence="2" id="KW-1185">Reference proteome</keyword>
<dbReference type="EMBL" id="BAEN01000062">
    <property type="protein sequence ID" value="GAC15838.1"/>
    <property type="molecule type" value="Genomic_DNA"/>
</dbReference>
<evidence type="ECO:0008006" key="3">
    <source>
        <dbReference type="Google" id="ProtNLM"/>
    </source>
</evidence>
<dbReference type="eggNOG" id="ENOG5033AYA">
    <property type="taxonomic scope" value="Bacteria"/>
</dbReference>
<comment type="caution">
    <text evidence="1">The sequence shown here is derived from an EMBL/GenBank/DDBJ whole genome shotgun (WGS) entry which is preliminary data.</text>
</comment>
<dbReference type="Proteomes" id="UP000006334">
    <property type="component" value="Unassembled WGS sequence"/>
</dbReference>
<organism evidence="1 2">
    <name type="scientific">Aliiglaciecola lipolytica E3</name>
    <dbReference type="NCBI Taxonomy" id="1127673"/>
    <lineage>
        <taxon>Bacteria</taxon>
        <taxon>Pseudomonadati</taxon>
        <taxon>Pseudomonadota</taxon>
        <taxon>Gammaproteobacteria</taxon>
        <taxon>Alteromonadales</taxon>
        <taxon>Alteromonadaceae</taxon>
        <taxon>Aliiglaciecola</taxon>
    </lineage>
</organism>
<proteinExistence type="predicted"/>
<reference evidence="1 2" key="1">
    <citation type="journal article" date="2017" name="Antonie Van Leeuwenhoek">
        <title>Rhizobium rhizosphaerae sp. nov., a novel species isolated from rice rhizosphere.</title>
        <authorList>
            <person name="Zhao J.J."/>
            <person name="Zhang J."/>
            <person name="Zhang R.J."/>
            <person name="Zhang C.W."/>
            <person name="Yin H.Q."/>
            <person name="Zhang X.X."/>
        </authorList>
    </citation>
    <scope>NUCLEOTIDE SEQUENCE [LARGE SCALE GENOMIC DNA]</scope>
    <source>
        <strain evidence="1 2">E3</strain>
    </source>
</reference>
<dbReference type="InterPro" id="IPR021710">
    <property type="entry name" value="DUF3293"/>
</dbReference>
<dbReference type="STRING" id="1127673.GLIP_3221"/>
<dbReference type="RefSeq" id="WP_008845643.1">
    <property type="nucleotide sequence ID" value="NZ_BAEN01000062.1"/>
</dbReference>